<evidence type="ECO:0000313" key="2">
    <source>
        <dbReference type="Proteomes" id="UP001497535"/>
    </source>
</evidence>
<gene>
    <name evidence="1" type="ORF">MENTE1834_LOCUS26994</name>
</gene>
<organism evidence="1 2">
    <name type="scientific">Meloidogyne enterolobii</name>
    <name type="common">Root-knot nematode worm</name>
    <name type="synonym">Meloidogyne mayaguensis</name>
    <dbReference type="NCBI Taxonomy" id="390850"/>
    <lineage>
        <taxon>Eukaryota</taxon>
        <taxon>Metazoa</taxon>
        <taxon>Ecdysozoa</taxon>
        <taxon>Nematoda</taxon>
        <taxon>Chromadorea</taxon>
        <taxon>Rhabditida</taxon>
        <taxon>Tylenchina</taxon>
        <taxon>Tylenchomorpha</taxon>
        <taxon>Tylenchoidea</taxon>
        <taxon>Meloidogynidae</taxon>
        <taxon>Meloidogyninae</taxon>
        <taxon>Meloidogyne</taxon>
    </lineage>
</organism>
<evidence type="ECO:0000313" key="1">
    <source>
        <dbReference type="EMBL" id="CAK5079853.1"/>
    </source>
</evidence>
<comment type="caution">
    <text evidence="1">The sequence shown here is derived from an EMBL/GenBank/DDBJ whole genome shotgun (WGS) entry which is preliminary data.</text>
</comment>
<protein>
    <submittedName>
        <fullName evidence="1">Uncharacterized protein</fullName>
    </submittedName>
</protein>
<sequence length="90" mass="10994">MILFLFYDFLVSFRFTTIKENFVSLSFRFCFAFVSSLVFYSFECVSSFSLTLSHLKKFYFVLNQRNLIYLDRSFLYVFSFFFPIPFFLFT</sequence>
<proteinExistence type="predicted"/>
<reference evidence="1" key="1">
    <citation type="submission" date="2023-11" db="EMBL/GenBank/DDBJ databases">
        <authorList>
            <person name="Poullet M."/>
        </authorList>
    </citation>
    <scope>NUCLEOTIDE SEQUENCE</scope>
    <source>
        <strain evidence="1">E1834</strain>
    </source>
</reference>
<keyword evidence="2" id="KW-1185">Reference proteome</keyword>
<dbReference type="EMBL" id="CAVMJV010000039">
    <property type="protein sequence ID" value="CAK5079853.1"/>
    <property type="molecule type" value="Genomic_DNA"/>
</dbReference>
<name>A0ACB0ZNG4_MELEN</name>
<dbReference type="Proteomes" id="UP001497535">
    <property type="component" value="Unassembled WGS sequence"/>
</dbReference>
<accession>A0ACB0ZNG4</accession>